<feature type="compositionally biased region" description="Basic and acidic residues" evidence="1">
    <location>
        <begin position="568"/>
        <end position="600"/>
    </location>
</feature>
<dbReference type="GeneID" id="39733132"/>
<feature type="region of interest" description="Disordered" evidence="1">
    <location>
        <begin position="567"/>
        <end position="613"/>
    </location>
</feature>
<evidence type="ECO:0000313" key="3">
    <source>
        <dbReference type="Proteomes" id="UP000220797"/>
    </source>
</evidence>
<dbReference type="Proteomes" id="UP000220797">
    <property type="component" value="Unassembled WGS sequence"/>
</dbReference>
<dbReference type="VEuPathDB" id="PlasmoDB:PGAL8A_00459900"/>
<protein>
    <recommendedName>
        <fullName evidence="4">ADF-H domain-containing protein</fullName>
    </recommendedName>
</protein>
<evidence type="ECO:0008006" key="4">
    <source>
        <dbReference type="Google" id="ProtNLM"/>
    </source>
</evidence>
<sequence length="613" mass="72542">MRRSISPSIKKEITSCNNQNNNKRCLIISLNNEFQFVLGGYSIQTGNLKDDIENLKVLLNDKLCFILYNINEYTPKYKWVLLLWHPEKDVIADLKNKEDKLKKKNCYIKVFEKEKKYNLICNLNKLIYHNLKNNILDIIDDCDIPLFEIRNFIELEDCVNNNIKTINNNSIELKKGQLNKWDFHHSYIKSYLYGFYFLNIELRYCNTFKETDELINNIKLLTEENNMSLNLFTIDINNYTINTDHIKINSIEVVKEITQKDIFYVVYKIFETYTFFFFCDENCPNKIKFLYSFFKPQLIEFLKKKNINIFLSVEINKVKYLIDFINSDLKKKLDSLENILLKKKKTIITQQNNNEDITSSDESNILKNEILDKKSDANKSKLLKIMYSSSKGSMLTFKRSNTMNSLKDKNSLEKKKLPTDKKDITKFNIKKSFSLKKKKIISTDKIKSISLEKKKLLKIFNFKMSTEKKEPLNLKKKKISISEKKKSSAKIEKTKTLKVYQNNKIPKFVMSRSLTFNKIASLSFEMKKSFALNKYTSLNLDKIRGSNNLFTKTISLKNLKKITIPKKLVKDERSDKNKEKNKQTENNRSEDKDKQNEKNNKKEKKKKKYISNK</sequence>
<dbReference type="AlphaFoldDB" id="A0A1J1GWT6"/>
<gene>
    <name evidence="2" type="ORF">PGAL8A_00459900</name>
</gene>
<comment type="caution">
    <text evidence="2">The sequence shown here is derived from an EMBL/GenBank/DDBJ whole genome shotgun (WGS) entry which is preliminary data.</text>
</comment>
<evidence type="ECO:0000313" key="2">
    <source>
        <dbReference type="EMBL" id="CRG97019.1"/>
    </source>
</evidence>
<feature type="compositionally biased region" description="Basic residues" evidence="1">
    <location>
        <begin position="601"/>
        <end position="613"/>
    </location>
</feature>
<proteinExistence type="predicted"/>
<dbReference type="EMBL" id="CVMV01000083">
    <property type="protein sequence ID" value="CRG97019.1"/>
    <property type="molecule type" value="Genomic_DNA"/>
</dbReference>
<dbReference type="SUPFAM" id="SSF55753">
    <property type="entry name" value="Actin depolymerizing proteins"/>
    <property type="match status" value="1"/>
</dbReference>
<organism evidence="2 3">
    <name type="scientific">Plasmodium gallinaceum</name>
    <dbReference type="NCBI Taxonomy" id="5849"/>
    <lineage>
        <taxon>Eukaryota</taxon>
        <taxon>Sar</taxon>
        <taxon>Alveolata</taxon>
        <taxon>Apicomplexa</taxon>
        <taxon>Aconoidasida</taxon>
        <taxon>Haemosporida</taxon>
        <taxon>Plasmodiidae</taxon>
        <taxon>Plasmodium</taxon>
        <taxon>Plasmodium (Haemamoeba)</taxon>
    </lineage>
</organism>
<reference evidence="2" key="1">
    <citation type="submission" date="2015-04" db="EMBL/GenBank/DDBJ databases">
        <authorList>
            <consortium name="Pathogen Informatics"/>
        </authorList>
    </citation>
    <scope>NUCLEOTIDE SEQUENCE [LARGE SCALE GENOMIC DNA]</scope>
    <source>
        <strain evidence="2">8A</strain>
    </source>
</reference>
<dbReference type="OrthoDB" id="371415at2759"/>
<keyword evidence="3" id="KW-1185">Reference proteome</keyword>
<accession>A0A1J1GWT6</accession>
<evidence type="ECO:0000256" key="1">
    <source>
        <dbReference type="SAM" id="MobiDB-lite"/>
    </source>
</evidence>
<name>A0A1J1GWT6_PLAGA</name>
<dbReference type="OMA" id="FYLCHSD"/>
<dbReference type="RefSeq" id="XP_028529822.1">
    <property type="nucleotide sequence ID" value="XM_028673362.1"/>
</dbReference>